<dbReference type="InterPro" id="IPR029058">
    <property type="entry name" value="AB_hydrolase_fold"/>
</dbReference>
<dbReference type="EMBL" id="JAAMOW010000006">
    <property type="protein sequence ID" value="NGY05493.1"/>
    <property type="molecule type" value="Genomic_DNA"/>
</dbReference>
<evidence type="ECO:0000313" key="2">
    <source>
        <dbReference type="EMBL" id="NGY05493.1"/>
    </source>
</evidence>
<accession>A0A6M2BTQ4</accession>
<sequence length="294" mass="32994">MSLTRWRETGGEFRFRAHRIFIRDTGSGDEAVLLLHGFPTASWDFEAMWPGLARRFARVVTLDLLGFGFSDKPPGYRYSVREQADLVAELLAALGIRRVQLLAHDYGACVAQELLARMRQGGRGDPPDIVPITSCVLLNAALFPEAYHPSLMQRLLLGPLAPLYLQLAGPRRFGRVFSALFGAQTKPGLIELHDYWTLIGQQRGRRALGALFRFVEERRSQRARWLQALAGARIPLRLICGSDDPVAGREMAERYRQLIDQADIVLLDGIGHFPHVEAPDRTLRAFLAFHDALA</sequence>
<dbReference type="Pfam" id="PF00561">
    <property type="entry name" value="Abhydrolase_1"/>
    <property type="match status" value="1"/>
</dbReference>
<dbReference type="GO" id="GO:0046464">
    <property type="term" value="P:acylglycerol catabolic process"/>
    <property type="evidence" value="ECO:0007669"/>
    <property type="project" value="TreeGrafter"/>
</dbReference>
<keyword evidence="2" id="KW-0378">Hydrolase</keyword>
<keyword evidence="3" id="KW-1185">Reference proteome</keyword>
<dbReference type="Proteomes" id="UP000472676">
    <property type="component" value="Unassembled WGS sequence"/>
</dbReference>
<dbReference type="PANTHER" id="PTHR43798:SF33">
    <property type="entry name" value="HYDROLASE, PUTATIVE (AFU_ORTHOLOGUE AFUA_2G14860)-RELATED"/>
    <property type="match status" value="1"/>
</dbReference>
<dbReference type="InterPro" id="IPR000073">
    <property type="entry name" value="AB_hydrolase_1"/>
</dbReference>
<evidence type="ECO:0000313" key="3">
    <source>
        <dbReference type="Proteomes" id="UP000472676"/>
    </source>
</evidence>
<reference evidence="2 3" key="1">
    <citation type="journal article" date="2014" name="Int. J. Syst. Evol. Microbiol.">
        <title>Solimonas terrae sp. nov., isolated from soil.</title>
        <authorList>
            <person name="Kim S.J."/>
            <person name="Moon J.Y."/>
            <person name="Weon H.Y."/>
            <person name="Ahn J.H."/>
            <person name="Chen W.M."/>
            <person name="Kwon S.W."/>
        </authorList>
    </citation>
    <scope>NUCLEOTIDE SEQUENCE [LARGE SCALE GENOMIC DNA]</scope>
    <source>
        <strain evidence="2 3">KIS83-12</strain>
    </source>
</reference>
<dbReference type="SUPFAM" id="SSF53474">
    <property type="entry name" value="alpha/beta-Hydrolases"/>
    <property type="match status" value="1"/>
</dbReference>
<feature type="domain" description="AB hydrolase-1" evidence="1">
    <location>
        <begin position="31"/>
        <end position="279"/>
    </location>
</feature>
<dbReference type="AlphaFoldDB" id="A0A6M2BTQ4"/>
<dbReference type="RefSeq" id="WP_166257127.1">
    <property type="nucleotide sequence ID" value="NZ_JAAMOW010000006.1"/>
</dbReference>
<organism evidence="2 3">
    <name type="scientific">Solimonas terrae</name>
    <dbReference type="NCBI Taxonomy" id="1396819"/>
    <lineage>
        <taxon>Bacteria</taxon>
        <taxon>Pseudomonadati</taxon>
        <taxon>Pseudomonadota</taxon>
        <taxon>Gammaproteobacteria</taxon>
        <taxon>Nevskiales</taxon>
        <taxon>Nevskiaceae</taxon>
        <taxon>Solimonas</taxon>
    </lineage>
</organism>
<dbReference type="Gene3D" id="3.40.50.1820">
    <property type="entry name" value="alpha/beta hydrolase"/>
    <property type="match status" value="1"/>
</dbReference>
<comment type="caution">
    <text evidence="2">The sequence shown here is derived from an EMBL/GenBank/DDBJ whole genome shotgun (WGS) entry which is preliminary data.</text>
</comment>
<evidence type="ECO:0000259" key="1">
    <source>
        <dbReference type="Pfam" id="PF00561"/>
    </source>
</evidence>
<name>A0A6M2BTQ4_9GAMM</name>
<dbReference type="PRINTS" id="PR00412">
    <property type="entry name" value="EPOXHYDRLASE"/>
</dbReference>
<gene>
    <name evidence="2" type="ORF">G7Y85_12010</name>
</gene>
<proteinExistence type="predicted"/>
<dbReference type="PANTHER" id="PTHR43798">
    <property type="entry name" value="MONOACYLGLYCEROL LIPASE"/>
    <property type="match status" value="1"/>
</dbReference>
<dbReference type="InterPro" id="IPR050266">
    <property type="entry name" value="AB_hydrolase_sf"/>
</dbReference>
<dbReference type="GO" id="GO:0016020">
    <property type="term" value="C:membrane"/>
    <property type="evidence" value="ECO:0007669"/>
    <property type="project" value="TreeGrafter"/>
</dbReference>
<protein>
    <submittedName>
        <fullName evidence="2">Alpha/beta hydrolase</fullName>
    </submittedName>
</protein>
<dbReference type="InterPro" id="IPR000639">
    <property type="entry name" value="Epox_hydrolase-like"/>
</dbReference>
<dbReference type="GO" id="GO:0047372">
    <property type="term" value="F:monoacylglycerol lipase activity"/>
    <property type="evidence" value="ECO:0007669"/>
    <property type="project" value="TreeGrafter"/>
</dbReference>